<sequence>MRVTRTTRDFQNALLTLLEDHSFERLTVDQICREAMLHRSSFYRYFRDKYDLLEQTLNSQVSRVINNSDSEEDIINQLINYIAQHKNVFRHLASETAHSSLYSEMMHIISKILLERRHEKSNDTVIKLLQSADDPEMLAYILSGGIIGTFYWWQEQNYDVSIDQVVKFAEEALISLSNGQRMMRKKHA</sequence>
<protein>
    <submittedName>
        <fullName evidence="4">TetR family transcriptional regulator</fullName>
    </submittedName>
</protein>
<feature type="domain" description="HTH tetR-type" evidence="3">
    <location>
        <begin position="4"/>
        <end position="64"/>
    </location>
</feature>
<evidence type="ECO:0000313" key="5">
    <source>
        <dbReference type="Proteomes" id="UP000051445"/>
    </source>
</evidence>
<reference evidence="4 5" key="1">
    <citation type="journal article" date="2015" name="Genome Announc.">
        <title>Expanding the biotechnology potential of lactobacilli through comparative genomics of 213 strains and associated genera.</title>
        <authorList>
            <person name="Sun Z."/>
            <person name="Harris H.M."/>
            <person name="McCann A."/>
            <person name="Guo C."/>
            <person name="Argimon S."/>
            <person name="Zhang W."/>
            <person name="Yang X."/>
            <person name="Jeffery I.B."/>
            <person name="Cooney J.C."/>
            <person name="Kagawa T.F."/>
            <person name="Liu W."/>
            <person name="Song Y."/>
            <person name="Salvetti E."/>
            <person name="Wrobel A."/>
            <person name="Rasinkangas P."/>
            <person name="Parkhill J."/>
            <person name="Rea M.C."/>
            <person name="O'Sullivan O."/>
            <person name="Ritari J."/>
            <person name="Douillard F.P."/>
            <person name="Paul Ross R."/>
            <person name="Yang R."/>
            <person name="Briner A.E."/>
            <person name="Felis G.E."/>
            <person name="de Vos W.M."/>
            <person name="Barrangou R."/>
            <person name="Klaenhammer T.R."/>
            <person name="Caufield P.W."/>
            <person name="Cui Y."/>
            <person name="Zhang H."/>
            <person name="O'Toole P.W."/>
        </authorList>
    </citation>
    <scope>NUCLEOTIDE SEQUENCE [LARGE SCALE GENOMIC DNA]</scope>
    <source>
        <strain evidence="4 5">DSM 13145</strain>
    </source>
</reference>
<gene>
    <name evidence="4" type="ORF">FD27_GL000256</name>
</gene>
<dbReference type="InterPro" id="IPR009057">
    <property type="entry name" value="Homeodomain-like_sf"/>
</dbReference>
<proteinExistence type="predicted"/>
<dbReference type="STRING" id="1423746.FD27_GL000256"/>
<dbReference type="EMBL" id="AZER01000013">
    <property type="protein sequence ID" value="KRL27983.1"/>
    <property type="molecule type" value="Genomic_DNA"/>
</dbReference>
<dbReference type="InterPro" id="IPR050624">
    <property type="entry name" value="HTH-type_Tx_Regulator"/>
</dbReference>
<comment type="caution">
    <text evidence="4">The sequence shown here is derived from an EMBL/GenBank/DDBJ whole genome shotgun (WGS) entry which is preliminary data.</text>
</comment>
<dbReference type="Gene3D" id="1.10.357.10">
    <property type="entry name" value="Tetracycline Repressor, domain 2"/>
    <property type="match status" value="1"/>
</dbReference>
<dbReference type="GO" id="GO:0003677">
    <property type="term" value="F:DNA binding"/>
    <property type="evidence" value="ECO:0007669"/>
    <property type="project" value="UniProtKB-UniRule"/>
</dbReference>
<dbReference type="Proteomes" id="UP000051445">
    <property type="component" value="Unassembled WGS sequence"/>
</dbReference>
<dbReference type="InterPro" id="IPR001647">
    <property type="entry name" value="HTH_TetR"/>
</dbReference>
<dbReference type="Pfam" id="PF14278">
    <property type="entry name" value="TetR_C_8"/>
    <property type="match status" value="1"/>
</dbReference>
<dbReference type="PROSITE" id="PS50977">
    <property type="entry name" value="HTH_TETR_2"/>
    <property type="match status" value="1"/>
</dbReference>
<name>A0A0R1P6I2_9LACO</name>
<dbReference type="Pfam" id="PF00440">
    <property type="entry name" value="TetR_N"/>
    <property type="match status" value="1"/>
</dbReference>
<dbReference type="PANTHER" id="PTHR43479">
    <property type="entry name" value="ACREF/ENVCD OPERON REPRESSOR-RELATED"/>
    <property type="match status" value="1"/>
</dbReference>
<dbReference type="AlphaFoldDB" id="A0A0R1P6I2"/>
<evidence type="ECO:0000313" key="4">
    <source>
        <dbReference type="EMBL" id="KRL27983.1"/>
    </source>
</evidence>
<accession>A0A0R1P6I2</accession>
<dbReference type="OrthoDB" id="9810250at2"/>
<organism evidence="4 5">
    <name type="scientific">Limosilactobacillus frumenti DSM 13145</name>
    <dbReference type="NCBI Taxonomy" id="1423746"/>
    <lineage>
        <taxon>Bacteria</taxon>
        <taxon>Bacillati</taxon>
        <taxon>Bacillota</taxon>
        <taxon>Bacilli</taxon>
        <taxon>Lactobacillales</taxon>
        <taxon>Lactobacillaceae</taxon>
        <taxon>Limosilactobacillus</taxon>
    </lineage>
</organism>
<dbReference type="PANTHER" id="PTHR43479:SF7">
    <property type="entry name" value="TETR-FAMILY TRANSCRIPTIONAL REGULATOR"/>
    <property type="match status" value="1"/>
</dbReference>
<dbReference type="RefSeq" id="WP_057748974.1">
    <property type="nucleotide sequence ID" value="NZ_AZER01000013.1"/>
</dbReference>
<dbReference type="PATRIC" id="fig|1423746.3.peg.263"/>
<dbReference type="InterPro" id="IPR039532">
    <property type="entry name" value="TetR_C_Firmicutes"/>
</dbReference>
<dbReference type="SUPFAM" id="SSF46689">
    <property type="entry name" value="Homeodomain-like"/>
    <property type="match status" value="1"/>
</dbReference>
<evidence type="ECO:0000256" key="2">
    <source>
        <dbReference type="PROSITE-ProRule" id="PRU00335"/>
    </source>
</evidence>
<keyword evidence="5" id="KW-1185">Reference proteome</keyword>
<evidence type="ECO:0000256" key="1">
    <source>
        <dbReference type="ARBA" id="ARBA00023125"/>
    </source>
</evidence>
<feature type="DNA-binding region" description="H-T-H motif" evidence="2">
    <location>
        <begin position="27"/>
        <end position="46"/>
    </location>
</feature>
<keyword evidence="1 2" id="KW-0238">DNA-binding</keyword>
<evidence type="ECO:0000259" key="3">
    <source>
        <dbReference type="PROSITE" id="PS50977"/>
    </source>
</evidence>